<dbReference type="SUPFAM" id="SSF54909">
    <property type="entry name" value="Dimeric alpha+beta barrel"/>
    <property type="match status" value="1"/>
</dbReference>
<evidence type="ECO:0000313" key="1">
    <source>
        <dbReference type="EMBL" id="SDF92489.1"/>
    </source>
</evidence>
<protein>
    <submittedName>
        <fullName evidence="1">Uncharacterized protein</fullName>
    </submittedName>
</protein>
<dbReference type="OrthoDB" id="3034735at2"/>
<reference evidence="1 2" key="1">
    <citation type="submission" date="2016-10" db="EMBL/GenBank/DDBJ databases">
        <authorList>
            <person name="Varghese N."/>
            <person name="Submissions S."/>
        </authorList>
    </citation>
    <scope>NUCLEOTIDE SEQUENCE [LARGE SCALE GENOMIC DNA]</scope>
    <source>
        <strain evidence="1 2">DSM 18839</strain>
    </source>
</reference>
<proteinExistence type="predicted"/>
<organism evidence="1 2">
    <name type="scientific">Thalassobaculum litoreum DSM 18839</name>
    <dbReference type="NCBI Taxonomy" id="1123362"/>
    <lineage>
        <taxon>Bacteria</taxon>
        <taxon>Pseudomonadati</taxon>
        <taxon>Pseudomonadota</taxon>
        <taxon>Alphaproteobacteria</taxon>
        <taxon>Rhodospirillales</taxon>
        <taxon>Thalassobaculaceae</taxon>
        <taxon>Thalassobaculum</taxon>
    </lineage>
</organism>
<evidence type="ECO:0000313" key="2">
    <source>
        <dbReference type="Proteomes" id="UP000198615"/>
    </source>
</evidence>
<dbReference type="Proteomes" id="UP000198615">
    <property type="component" value="Unassembled WGS sequence"/>
</dbReference>
<gene>
    <name evidence="1" type="ORF">SAMN05660686_02741</name>
</gene>
<accession>A0A8G2BIK8</accession>
<dbReference type="AlphaFoldDB" id="A0A8G2BIK8"/>
<name>A0A8G2BIK8_9PROT</name>
<sequence>MPLYGKGMLVTFTEVAGEHEEEFNEWYNREHVDERVFMPGFKRARRYLAADDRAKVKYFATYETDTVRDLCAPEYMKLLGDQSPWSKKVMALFTHFDRLTVECTVDLTHGFTGAAGLARFFPADAQKADLRKALAEQILPEVIKRPGVLGACVLENDLDVVAEGIKAQGKPVPADMKQEWLVILDTDTPATATLALEAAFGNDVLQPYDLPTSSVEASSYYMTFGNQR</sequence>
<dbReference type="InterPro" id="IPR011008">
    <property type="entry name" value="Dimeric_a/b-barrel"/>
</dbReference>
<comment type="caution">
    <text evidence="1">The sequence shown here is derived from an EMBL/GenBank/DDBJ whole genome shotgun (WGS) entry which is preliminary data.</text>
</comment>
<keyword evidence="2" id="KW-1185">Reference proteome</keyword>
<dbReference type="EMBL" id="FNBW01000008">
    <property type="protein sequence ID" value="SDF92489.1"/>
    <property type="molecule type" value="Genomic_DNA"/>
</dbReference>
<dbReference type="RefSeq" id="WP_093151072.1">
    <property type="nucleotide sequence ID" value="NZ_FNBW01000008.1"/>
</dbReference>